<dbReference type="EMBL" id="JBBJCI010000203">
    <property type="protein sequence ID" value="KAK7241285.1"/>
    <property type="molecule type" value="Genomic_DNA"/>
</dbReference>
<protein>
    <submittedName>
        <fullName evidence="2">Amidohydrolase</fullName>
    </submittedName>
</protein>
<dbReference type="InterPro" id="IPR011059">
    <property type="entry name" value="Metal-dep_hydrolase_composite"/>
</dbReference>
<dbReference type="Gene3D" id="3.20.20.140">
    <property type="entry name" value="Metal-dependent hydrolases"/>
    <property type="match status" value="1"/>
</dbReference>
<accession>A0ABR1FYU5</accession>
<organism evidence="2 3">
    <name type="scientific">Aureococcus anophagefferens</name>
    <name type="common">Harmful bloom alga</name>
    <dbReference type="NCBI Taxonomy" id="44056"/>
    <lineage>
        <taxon>Eukaryota</taxon>
        <taxon>Sar</taxon>
        <taxon>Stramenopiles</taxon>
        <taxon>Ochrophyta</taxon>
        <taxon>Pelagophyceae</taxon>
        <taxon>Pelagomonadales</taxon>
        <taxon>Pelagomonadaceae</taxon>
        <taxon>Aureococcus</taxon>
    </lineage>
</organism>
<keyword evidence="3" id="KW-1185">Reference proteome</keyword>
<evidence type="ECO:0000259" key="1">
    <source>
        <dbReference type="Pfam" id="PF07969"/>
    </source>
</evidence>
<dbReference type="InterPro" id="IPR032466">
    <property type="entry name" value="Metal_Hydrolase"/>
</dbReference>
<evidence type="ECO:0000313" key="3">
    <source>
        <dbReference type="Proteomes" id="UP001363151"/>
    </source>
</evidence>
<dbReference type="SUPFAM" id="SSF51338">
    <property type="entry name" value="Composite domain of metallo-dependent hydrolases"/>
    <property type="match status" value="1"/>
</dbReference>
<comment type="caution">
    <text evidence="2">The sequence shown here is derived from an EMBL/GenBank/DDBJ whole genome shotgun (WGS) entry which is preliminary data.</text>
</comment>
<dbReference type="Gene3D" id="2.30.40.10">
    <property type="entry name" value="Urease, subunit C, domain 1"/>
    <property type="match status" value="1"/>
</dbReference>
<gene>
    <name evidence="2" type="ORF">SO694_00050118</name>
</gene>
<dbReference type="PANTHER" id="PTHR22642">
    <property type="entry name" value="IMIDAZOLONEPROPIONASE"/>
    <property type="match status" value="1"/>
</dbReference>
<dbReference type="SUPFAM" id="SSF51556">
    <property type="entry name" value="Metallo-dependent hydrolases"/>
    <property type="match status" value="1"/>
</dbReference>
<feature type="domain" description="Amidohydrolase 3" evidence="1">
    <location>
        <begin position="57"/>
        <end position="530"/>
    </location>
</feature>
<dbReference type="Gene3D" id="3.10.310.70">
    <property type="match status" value="1"/>
</dbReference>
<dbReference type="InterPro" id="IPR033932">
    <property type="entry name" value="YtcJ-like"/>
</dbReference>
<dbReference type="Proteomes" id="UP001363151">
    <property type="component" value="Unassembled WGS sequence"/>
</dbReference>
<name>A0ABR1FYU5_AURAN</name>
<dbReference type="Pfam" id="PF07969">
    <property type="entry name" value="Amidohydro_3"/>
    <property type="match status" value="1"/>
</dbReference>
<dbReference type="PANTHER" id="PTHR22642:SF2">
    <property type="entry name" value="PROTEIN LONG AFTER FAR-RED 3"/>
    <property type="match status" value="1"/>
</dbReference>
<dbReference type="InterPro" id="IPR013108">
    <property type="entry name" value="Amidohydro_3"/>
</dbReference>
<evidence type="ECO:0000313" key="2">
    <source>
        <dbReference type="EMBL" id="KAK7241285.1"/>
    </source>
</evidence>
<sequence>MGVVAAGAAALLLYNGTIRTDLRSADALAEALCTNDDSIYAVGTRASVARACPDATLVDLGGATVLPGLTDAHCHVMLEAARRRHADVRVSRDAADAAAIMAAWAGSHADAAWLLGNGFDQTTWPGGAWPTKADLDGLKKPTHVYHISGHACWVNSRALVLANVTKTTPDPPGGTIVRDAAGEPTGVLTDNAMALVEDLVPHPTAAAVRASVDDELTDVARLGLAGVHDLAALPGDVAYYAAHGGALTARVHVFRDAAAHGYAPPPLPWKHESSLVRVRGAKFFADGAMGSWTAAMLEPYDDRNTTGTLVYEDQHALVGNVSLWRAAGYQVAAHAIGDAANRAVLDAYEAAGVGPGDRFRVEHAQILTDADLGRFAELKVIPSMQPGHCAADLGYALDRLGPDRAAGAYAWRRLLETDLLGGALPFGSDYPTAGDVDPRLGLHAAVTRQTPAGEPAGGFYPDQRVGNLRALRGYTRDAAFAAFREDDLGAVAPGYAADLSVFDVDLAVAAPAAILEAAVVATVVGGRVVYAPDGSPFAPHRAAVDAAPPDLSAADAAAIAAAGRAWERRYARELAEDRYHAA</sequence>
<proteinExistence type="predicted"/>
<dbReference type="CDD" id="cd01300">
    <property type="entry name" value="YtcJ_like"/>
    <property type="match status" value="1"/>
</dbReference>
<reference evidence="2 3" key="1">
    <citation type="submission" date="2024-03" db="EMBL/GenBank/DDBJ databases">
        <title>Aureococcus anophagefferens CCMP1851 and Kratosvirus quantuckense: Draft genome of a second virus-susceptible host strain in the model system.</title>
        <authorList>
            <person name="Chase E."/>
            <person name="Truchon A.R."/>
            <person name="Schepens W."/>
            <person name="Wilhelm S.W."/>
        </authorList>
    </citation>
    <scope>NUCLEOTIDE SEQUENCE [LARGE SCALE GENOMIC DNA]</scope>
    <source>
        <strain evidence="2 3">CCMP1851</strain>
    </source>
</reference>